<dbReference type="InterPro" id="IPR003325">
    <property type="entry name" value="TerD"/>
</dbReference>
<organism evidence="4 5">
    <name type="scientific">Rhodococcus wratislaviensis NBRC 100605</name>
    <dbReference type="NCBI Taxonomy" id="1219028"/>
    <lineage>
        <taxon>Bacteria</taxon>
        <taxon>Bacillati</taxon>
        <taxon>Actinomycetota</taxon>
        <taxon>Actinomycetes</taxon>
        <taxon>Mycobacteriales</taxon>
        <taxon>Nocardiaceae</taxon>
        <taxon>Rhodococcus</taxon>
    </lineage>
</organism>
<dbReference type="Pfam" id="PF02342">
    <property type="entry name" value="TerD"/>
    <property type="match status" value="1"/>
</dbReference>
<feature type="compositionally biased region" description="Low complexity" evidence="2">
    <location>
        <begin position="189"/>
        <end position="203"/>
    </location>
</feature>
<dbReference type="CDD" id="cd06974">
    <property type="entry name" value="TerD_like"/>
    <property type="match status" value="1"/>
</dbReference>
<sequence>MEFPMLSKGQNLSLPAEVEQIDVVLGWTESEVEVDASALLLNSGGKVRSDEDFVFYNQPESTDGSIRFLGTSGTEEGGQARIAIDLSAVPEDVHTVALVGSVGEGRFGDLGKLALRVVDGAGYTLAEYVTADATTESAFVFGEVYRRGGQWKIRAVGQGWESGLAGLATDFGVDIDNEPEPEPTTGDTSSDPAEPAAPSNSSAGDATQLVPELPTPPTAPATQAKARTRGVRTAKRAVKKSKPVKFTLAEQDTWQPARLFSVIGVGTGEEQERRATSALIATMQAVRPFARAVCARMGAPVGVFEGYVEVAYERGETKVIPDAVLKVSRGTRVWTGLLEVKTGNGKLKKEQLENYLDVARKKKYDVVVSLSNDVPASAGELPVEVDRRKLAKVALRHLSWAEVGHEARMLLSHGGIDDDLQAWMLAEFLRYLDHPRSGAVEFVDMGRHWVTVRDAVTAGTLRAGDQKAAAVADTWVSLSRHLALRLTAELGVTVKHVLPRRHGNDPAARNAAVAERLATDGVFEAVLRIPETAGDLMVIADVRTNKIRCHTTVEAPNEGTSGRRLSWLLRQLKDVPGDVQVEAVFSEPGNEACEHLDTVRADPKVLTNGRSGDIVSFCLEQTFPMGGRRSGTAASFITSVTSSTDAFYGTVVQQLREWVPAAPKQTEQSRSDTAESDRQPARDSRCLADSATTINLEMK</sequence>
<feature type="compositionally biased region" description="Basic and acidic residues" evidence="2">
    <location>
        <begin position="667"/>
        <end position="686"/>
    </location>
</feature>
<feature type="region of interest" description="Disordered" evidence="2">
    <location>
        <begin position="171"/>
        <end position="231"/>
    </location>
</feature>
<dbReference type="Proteomes" id="UP000019491">
    <property type="component" value="Unassembled WGS sequence"/>
</dbReference>
<gene>
    <name evidence="4" type="ORF">RW1_062_00300</name>
</gene>
<protein>
    <recommendedName>
        <fullName evidence="3">TerD domain-containing protein</fullName>
    </recommendedName>
</protein>
<dbReference type="EMBL" id="BAWF01000062">
    <property type="protein sequence ID" value="GAF48906.1"/>
    <property type="molecule type" value="Genomic_DNA"/>
</dbReference>
<keyword evidence="5" id="KW-1185">Reference proteome</keyword>
<reference evidence="4 5" key="1">
    <citation type="submission" date="2014-02" db="EMBL/GenBank/DDBJ databases">
        <title>Whole genome shotgun sequence of Rhodococcus wratislaviensis NBRC 100605.</title>
        <authorList>
            <person name="Hosoyama A."/>
            <person name="Tsuchikane K."/>
            <person name="Yoshida I."/>
            <person name="Ohji S."/>
            <person name="Ichikawa N."/>
            <person name="Yamazoe A."/>
            <person name="Fujita N."/>
        </authorList>
    </citation>
    <scope>NUCLEOTIDE SEQUENCE [LARGE SCALE GENOMIC DNA]</scope>
    <source>
        <strain evidence="4 5">NBRC 100605</strain>
    </source>
</reference>
<accession>X0QDC6</accession>
<dbReference type="AlphaFoldDB" id="X0QDC6"/>
<evidence type="ECO:0000256" key="2">
    <source>
        <dbReference type="SAM" id="MobiDB-lite"/>
    </source>
</evidence>
<dbReference type="PANTHER" id="PTHR32097:SF4">
    <property type="entry name" value="GENERAL STRESS PROTEIN 16U"/>
    <property type="match status" value="1"/>
</dbReference>
<dbReference type="Gene3D" id="2.60.60.30">
    <property type="entry name" value="sav2460 like domains"/>
    <property type="match status" value="1"/>
</dbReference>
<evidence type="ECO:0000256" key="1">
    <source>
        <dbReference type="ARBA" id="ARBA00008775"/>
    </source>
</evidence>
<comment type="similarity">
    <text evidence="1">Belongs to the CAPAB/TerDEXZ family.</text>
</comment>
<feature type="domain" description="TerD" evidence="3">
    <location>
        <begin position="5"/>
        <end position="171"/>
    </location>
</feature>
<evidence type="ECO:0000313" key="5">
    <source>
        <dbReference type="Proteomes" id="UP000019491"/>
    </source>
</evidence>
<dbReference type="PANTHER" id="PTHR32097">
    <property type="entry name" value="CAMP-BINDING PROTEIN 1-RELATED"/>
    <property type="match status" value="1"/>
</dbReference>
<name>X0QDC6_RHOWR</name>
<evidence type="ECO:0000313" key="4">
    <source>
        <dbReference type="EMBL" id="GAF48906.1"/>
    </source>
</evidence>
<dbReference type="InterPro" id="IPR051324">
    <property type="entry name" value="Stress/Tellurium_Resist"/>
</dbReference>
<evidence type="ECO:0000259" key="3">
    <source>
        <dbReference type="Pfam" id="PF02342"/>
    </source>
</evidence>
<feature type="region of interest" description="Disordered" evidence="2">
    <location>
        <begin position="660"/>
        <end position="687"/>
    </location>
</feature>
<dbReference type="RefSeq" id="WP_255221708.1">
    <property type="nucleotide sequence ID" value="NZ_BAWF01000062.1"/>
</dbReference>
<proteinExistence type="inferred from homology"/>
<comment type="caution">
    <text evidence="4">The sequence shown here is derived from an EMBL/GenBank/DDBJ whole genome shotgun (WGS) entry which is preliminary data.</text>
</comment>